<dbReference type="Pfam" id="PF19580">
    <property type="entry name" value="Exo_endo_phos_3"/>
    <property type="match status" value="1"/>
</dbReference>
<organism evidence="2">
    <name type="scientific">hydrothermal vent metagenome</name>
    <dbReference type="NCBI Taxonomy" id="652676"/>
    <lineage>
        <taxon>unclassified sequences</taxon>
        <taxon>metagenomes</taxon>
        <taxon>ecological metagenomes</taxon>
    </lineage>
</organism>
<dbReference type="GO" id="GO:0003824">
    <property type="term" value="F:catalytic activity"/>
    <property type="evidence" value="ECO:0007669"/>
    <property type="project" value="InterPro"/>
</dbReference>
<dbReference type="InterPro" id="IPR036691">
    <property type="entry name" value="Endo/exonu/phosph_ase_sf"/>
</dbReference>
<dbReference type="Gene3D" id="3.60.10.10">
    <property type="entry name" value="Endonuclease/exonuclease/phosphatase"/>
    <property type="match status" value="1"/>
</dbReference>
<evidence type="ECO:0000259" key="1">
    <source>
        <dbReference type="Pfam" id="PF19580"/>
    </source>
</evidence>
<protein>
    <recommendedName>
        <fullName evidence="1">Endonuclease/exonuclease/phosphatase domain-containing protein</fullName>
    </recommendedName>
</protein>
<feature type="domain" description="Endonuclease/exonuclease/phosphatase" evidence="1">
    <location>
        <begin position="20"/>
        <end position="322"/>
    </location>
</feature>
<dbReference type="PANTHER" id="PTHR42834">
    <property type="entry name" value="ENDONUCLEASE/EXONUCLEASE/PHOSPHATASE FAMILY PROTEIN (AFU_ORTHOLOGUE AFUA_3G09210)"/>
    <property type="match status" value="1"/>
</dbReference>
<dbReference type="SUPFAM" id="SSF56219">
    <property type="entry name" value="DNase I-like"/>
    <property type="match status" value="1"/>
</dbReference>
<proteinExistence type="predicted"/>
<sequence length="326" mass="38631">MIYKIIIFLSPLLLYSDSFTVASYNVQNLFDMKFDGREYEQFIPNKHNWTKKILDIKLNNISDVICDLNADIIGLQEVENKNAFRLLKHRLKRVGCEYKYSAITHNQKSSIQLSLLSKYPLIDIKELKSSIDTDRYILQATALINNHKLILFINHWKAKSRGGVESRRVSYAKTLVKNLPKNGEYIILGDFNTKYNEFLNINKKYDDTNGVIALNHILKTVDKNQLITKNSIKYGFYYNLWLEVPIYHRWSVNFYGHKGAIDSIILPYTLLDKKDIDYVDKSFRVFKPNYLFTKEHWMNRWQYKNKKHQGKGYSDHFPIYAKFTFF</sequence>
<evidence type="ECO:0000313" key="2">
    <source>
        <dbReference type="EMBL" id="SFV53901.1"/>
    </source>
</evidence>
<gene>
    <name evidence="2" type="ORF">MNB_SV-9-653</name>
</gene>
<reference evidence="2" key="1">
    <citation type="submission" date="2016-10" db="EMBL/GenBank/DDBJ databases">
        <authorList>
            <person name="de Groot N.N."/>
        </authorList>
    </citation>
    <scope>NUCLEOTIDE SEQUENCE</scope>
</reference>
<accession>A0A1W1BKA0</accession>
<dbReference type="InterPro" id="IPR005135">
    <property type="entry name" value="Endo/exonuclease/phosphatase"/>
</dbReference>
<dbReference type="AlphaFoldDB" id="A0A1W1BKA0"/>
<dbReference type="PANTHER" id="PTHR42834:SF1">
    <property type="entry name" value="ENDONUCLEASE_EXONUCLEASE_PHOSPHATASE FAMILY PROTEIN (AFU_ORTHOLOGUE AFUA_3G09210)"/>
    <property type="match status" value="1"/>
</dbReference>
<name>A0A1W1BKA0_9ZZZZ</name>
<dbReference type="EMBL" id="FPHG01000021">
    <property type="protein sequence ID" value="SFV53901.1"/>
    <property type="molecule type" value="Genomic_DNA"/>
</dbReference>